<feature type="binding site" evidence="4">
    <location>
        <begin position="208"/>
        <end position="209"/>
    </location>
    <ligand>
        <name>D-glyceraldehyde 3-phosphate</name>
        <dbReference type="ChEBI" id="CHEBI:59776"/>
    </ligand>
</feature>
<accession>A0A2M7Z6L9</accession>
<dbReference type="SUPFAM" id="SSF51735">
    <property type="entry name" value="NAD(P)-binding Rossmann-fold domains"/>
    <property type="match status" value="1"/>
</dbReference>
<dbReference type="InterPro" id="IPR020829">
    <property type="entry name" value="GlycerAld_3-P_DH_cat"/>
</dbReference>
<dbReference type="NCBIfam" id="TIGR01534">
    <property type="entry name" value="GAPDH-I"/>
    <property type="match status" value="1"/>
</dbReference>
<dbReference type="CDD" id="cd18126">
    <property type="entry name" value="GAPDH_I_C"/>
    <property type="match status" value="1"/>
</dbReference>
<dbReference type="Gene3D" id="3.30.360.10">
    <property type="entry name" value="Dihydrodipicolinate Reductase, domain 2"/>
    <property type="match status" value="1"/>
</dbReference>
<dbReference type="InterPro" id="IPR006424">
    <property type="entry name" value="Glyceraldehyde-3-P_DH_1"/>
</dbReference>
<dbReference type="FunFam" id="3.40.50.720:FF:000001">
    <property type="entry name" value="Glyceraldehyde-3-phosphate dehydrogenase"/>
    <property type="match status" value="1"/>
</dbReference>
<feature type="binding site" evidence="5">
    <location>
        <begin position="11"/>
        <end position="12"/>
    </location>
    <ligand>
        <name>NAD(+)</name>
        <dbReference type="ChEBI" id="CHEBI:57540"/>
    </ligand>
</feature>
<dbReference type="Pfam" id="PF02800">
    <property type="entry name" value="Gp_dh_C"/>
    <property type="match status" value="1"/>
</dbReference>
<proteinExistence type="inferred from homology"/>
<dbReference type="Proteomes" id="UP000230843">
    <property type="component" value="Unassembled WGS sequence"/>
</dbReference>
<evidence type="ECO:0000256" key="1">
    <source>
        <dbReference type="ARBA" id="ARBA00007406"/>
    </source>
</evidence>
<evidence type="ECO:0000256" key="2">
    <source>
        <dbReference type="ARBA" id="ARBA00023002"/>
    </source>
</evidence>
<dbReference type="AlphaFoldDB" id="A0A2M7Z6L9"/>
<dbReference type="InterPro" id="IPR036291">
    <property type="entry name" value="NAD(P)-bd_dom_sf"/>
</dbReference>
<evidence type="ECO:0000256" key="3">
    <source>
        <dbReference type="PIRSR" id="PIRSR000149-1"/>
    </source>
</evidence>
<feature type="binding site" evidence="5">
    <location>
        <position position="119"/>
    </location>
    <ligand>
        <name>NAD(+)</name>
        <dbReference type="ChEBI" id="CHEBI:57540"/>
    </ligand>
</feature>
<evidence type="ECO:0000256" key="5">
    <source>
        <dbReference type="PIRSR" id="PIRSR000149-3"/>
    </source>
</evidence>
<evidence type="ECO:0000313" key="9">
    <source>
        <dbReference type="EMBL" id="PJA89794.1"/>
    </source>
</evidence>
<dbReference type="SMART" id="SM00846">
    <property type="entry name" value="Gp_dh_N"/>
    <property type="match status" value="1"/>
</dbReference>
<feature type="site" description="Activates thiol group during catalysis" evidence="6">
    <location>
        <position position="177"/>
    </location>
</feature>
<dbReference type="EMBL" id="PFVJ01000049">
    <property type="protein sequence ID" value="PJA89794.1"/>
    <property type="molecule type" value="Genomic_DNA"/>
</dbReference>
<dbReference type="CDD" id="cd05214">
    <property type="entry name" value="GAPDH_I_N"/>
    <property type="match status" value="1"/>
</dbReference>
<name>A0A2M7Z6L9_9BACT</name>
<dbReference type="GO" id="GO:0006006">
    <property type="term" value="P:glucose metabolic process"/>
    <property type="evidence" value="ECO:0007669"/>
    <property type="project" value="InterPro"/>
</dbReference>
<feature type="binding site" evidence="5">
    <location>
        <position position="313"/>
    </location>
    <ligand>
        <name>NAD(+)</name>
        <dbReference type="ChEBI" id="CHEBI:57540"/>
    </ligand>
</feature>
<comment type="similarity">
    <text evidence="1 7">Belongs to the glyceraldehyde-3-phosphate dehydrogenase family.</text>
</comment>
<dbReference type="Gene3D" id="3.40.50.720">
    <property type="entry name" value="NAD(P)-binding Rossmann-like Domain"/>
    <property type="match status" value="1"/>
</dbReference>
<dbReference type="PIRSF" id="PIRSF000149">
    <property type="entry name" value="GAP_DH"/>
    <property type="match status" value="1"/>
</dbReference>
<dbReference type="FunFam" id="3.30.360.10:FF:000002">
    <property type="entry name" value="Glyceraldehyde-3-phosphate dehydrogenase"/>
    <property type="match status" value="1"/>
</dbReference>
<keyword evidence="5" id="KW-0547">Nucleotide-binding</keyword>
<feature type="binding site" evidence="4">
    <location>
        <position position="231"/>
    </location>
    <ligand>
        <name>D-glyceraldehyde 3-phosphate</name>
        <dbReference type="ChEBI" id="CHEBI:59776"/>
    </ligand>
</feature>
<feature type="binding site" evidence="4">
    <location>
        <position position="180"/>
    </location>
    <ligand>
        <name>D-glyceraldehyde 3-phosphate</name>
        <dbReference type="ChEBI" id="CHEBI:59776"/>
    </ligand>
</feature>
<dbReference type="GO" id="GO:0050661">
    <property type="term" value="F:NADP binding"/>
    <property type="evidence" value="ECO:0007669"/>
    <property type="project" value="InterPro"/>
</dbReference>
<dbReference type="SUPFAM" id="SSF55347">
    <property type="entry name" value="Glyceraldehyde-3-phosphate dehydrogenase-like, C-terminal domain"/>
    <property type="match status" value="1"/>
</dbReference>
<reference evidence="10" key="1">
    <citation type="submission" date="2017-09" db="EMBL/GenBank/DDBJ databases">
        <title>Depth-based differentiation of microbial function through sediment-hosted aquifers and enrichment of novel symbionts in the deep terrestrial subsurface.</title>
        <authorList>
            <person name="Probst A.J."/>
            <person name="Ladd B."/>
            <person name="Jarett J.K."/>
            <person name="Geller-Mcgrath D.E."/>
            <person name="Sieber C.M.K."/>
            <person name="Emerson J.B."/>
            <person name="Anantharaman K."/>
            <person name="Thomas B.C."/>
            <person name="Malmstrom R."/>
            <person name="Stieglmeier M."/>
            <person name="Klingl A."/>
            <person name="Woyke T."/>
            <person name="Ryan C.M."/>
            <person name="Banfield J.F."/>
        </authorList>
    </citation>
    <scope>NUCLEOTIDE SEQUENCE [LARGE SCALE GENOMIC DNA]</scope>
</reference>
<dbReference type="InterPro" id="IPR020831">
    <property type="entry name" value="GlycerAld/Erythrose_P_DH"/>
</dbReference>
<dbReference type="GO" id="GO:0051287">
    <property type="term" value="F:NAD binding"/>
    <property type="evidence" value="ECO:0007669"/>
    <property type="project" value="InterPro"/>
</dbReference>
<feature type="binding site" evidence="4">
    <location>
        <begin position="149"/>
        <end position="151"/>
    </location>
    <ligand>
        <name>D-glyceraldehyde 3-phosphate</name>
        <dbReference type="ChEBI" id="CHEBI:59776"/>
    </ligand>
</feature>
<dbReference type="PANTHER" id="PTHR43148">
    <property type="entry name" value="GLYCERALDEHYDE-3-PHOSPHATE DEHYDROGENASE 2"/>
    <property type="match status" value="1"/>
</dbReference>
<evidence type="ECO:0000256" key="7">
    <source>
        <dbReference type="RuleBase" id="RU000397"/>
    </source>
</evidence>
<keyword evidence="2" id="KW-0560">Oxidoreductase</keyword>
<dbReference type="Pfam" id="PF00044">
    <property type="entry name" value="Gp_dh_N"/>
    <property type="match status" value="1"/>
</dbReference>
<comment type="caution">
    <text evidence="9">The sequence shown here is derived from an EMBL/GenBank/DDBJ whole genome shotgun (WGS) entry which is preliminary data.</text>
</comment>
<feature type="binding site" evidence="5">
    <location>
        <position position="33"/>
    </location>
    <ligand>
        <name>NAD(+)</name>
        <dbReference type="ChEBI" id="CHEBI:57540"/>
    </ligand>
</feature>
<organism evidence="9 10">
    <name type="scientific">Candidatus Magasanikbacteria bacterium CG_4_9_14_3_um_filter_32_9</name>
    <dbReference type="NCBI Taxonomy" id="1974644"/>
    <lineage>
        <taxon>Bacteria</taxon>
        <taxon>Candidatus Magasanikiibacteriota</taxon>
    </lineage>
</organism>
<evidence type="ECO:0000313" key="10">
    <source>
        <dbReference type="Proteomes" id="UP000230843"/>
    </source>
</evidence>
<feature type="active site" description="Nucleophile" evidence="3">
    <location>
        <position position="150"/>
    </location>
</feature>
<protein>
    <submittedName>
        <fullName evidence="9">Type I glyceraldehyde-3-phosphate dehydrogenase</fullName>
    </submittedName>
</protein>
<sequence>MIKLAINGFGRIGRHTFKVALKNPELEVVAVNDLTDPRTLAHLLKYDTAYPEFAGEVSFDEENLIINGKKIRVFAEKEPENLPWGDLGIDVVVESTGVFKSKEEAGRHLKAGAKRVIISAPAKGEEVSTYLRGVNDEQYEDQEIIDNASCTTNCAAPVIRVLNDIFGVEKAFLTTVHSYTADQRLQDAPHKDLRRARAAAQNMVPTSTGAAIATTKAIPELEGKFDGISIRVPTLSVSLTDFVAVLKKDATVEEINKAFTEASQGYLKDILAVTNEPLVSSDYIGNSHSAIVDLEFTNVVGGNLVKVLAWYDNEWGYANRLVEMVEQVGKKLQA</sequence>
<dbReference type="GO" id="GO:0016620">
    <property type="term" value="F:oxidoreductase activity, acting on the aldehyde or oxo group of donors, NAD or NADP as acceptor"/>
    <property type="evidence" value="ECO:0007669"/>
    <property type="project" value="InterPro"/>
</dbReference>
<evidence type="ECO:0000256" key="4">
    <source>
        <dbReference type="PIRSR" id="PIRSR000149-2"/>
    </source>
</evidence>
<dbReference type="InterPro" id="IPR020828">
    <property type="entry name" value="GlycerAld_3-P_DH_NAD(P)-bd"/>
</dbReference>
<evidence type="ECO:0000256" key="6">
    <source>
        <dbReference type="PIRSR" id="PIRSR000149-4"/>
    </source>
</evidence>
<evidence type="ECO:0000259" key="8">
    <source>
        <dbReference type="SMART" id="SM00846"/>
    </source>
</evidence>
<feature type="domain" description="Glyceraldehyde 3-phosphate dehydrogenase NAD(P) binding" evidence="8">
    <location>
        <begin position="2"/>
        <end position="150"/>
    </location>
</feature>
<keyword evidence="5" id="KW-0520">NAD</keyword>
<gene>
    <name evidence="9" type="primary">gap</name>
    <name evidence="9" type="ORF">CO137_02340</name>
</gene>
<dbReference type="PRINTS" id="PR00078">
    <property type="entry name" value="G3PDHDRGNASE"/>
</dbReference>